<name>G4QLR3_GLANF</name>
<evidence type="ECO:0000256" key="4">
    <source>
        <dbReference type="ARBA" id="ARBA00022803"/>
    </source>
</evidence>
<dbReference type="PIRSF" id="PIRSF004654">
    <property type="entry name" value="NlpI"/>
    <property type="match status" value="1"/>
</dbReference>
<dbReference type="eggNOG" id="COG4785">
    <property type="taxonomic scope" value="Bacteria"/>
</dbReference>
<evidence type="ECO:0000256" key="2">
    <source>
        <dbReference type="ARBA" id="ARBA00022729"/>
    </source>
</evidence>
<dbReference type="InterPro" id="IPR023605">
    <property type="entry name" value="Lipoprotein_NlpI"/>
</dbReference>
<comment type="subcellular location">
    <subcellularLocation>
        <location evidence="8">Cell membrane</location>
    </subcellularLocation>
</comment>
<dbReference type="EMBL" id="CP003060">
    <property type="protein sequence ID" value="AEP30169.1"/>
    <property type="molecule type" value="Genomic_DNA"/>
</dbReference>
<dbReference type="InterPro" id="IPR019734">
    <property type="entry name" value="TPR_rpt"/>
</dbReference>
<keyword evidence="4 9" id="KW-0802">TPR repeat</keyword>
<evidence type="ECO:0000256" key="8">
    <source>
        <dbReference type="PIRNR" id="PIRNR004654"/>
    </source>
</evidence>
<dbReference type="PROSITE" id="PS50005">
    <property type="entry name" value="TPR"/>
    <property type="match status" value="2"/>
</dbReference>
<keyword evidence="3" id="KW-0677">Repeat</keyword>
<dbReference type="STRING" id="1085623.GNIT_2060"/>
<organism evidence="10 11">
    <name type="scientific">Glaciecola nitratireducens (strain JCM 12485 / KCTC 12276 / FR1064)</name>
    <dbReference type="NCBI Taxonomy" id="1085623"/>
    <lineage>
        <taxon>Bacteria</taxon>
        <taxon>Pseudomonadati</taxon>
        <taxon>Pseudomonadota</taxon>
        <taxon>Gammaproteobacteria</taxon>
        <taxon>Alteromonadales</taxon>
        <taxon>Alteromonadaceae</taxon>
        <taxon>Brumicola</taxon>
    </lineage>
</organism>
<keyword evidence="7 10" id="KW-0449">Lipoprotein</keyword>
<evidence type="ECO:0000256" key="6">
    <source>
        <dbReference type="ARBA" id="ARBA00023139"/>
    </source>
</evidence>
<keyword evidence="5 8" id="KW-0472">Membrane</keyword>
<accession>G4QLR3</accession>
<evidence type="ECO:0000313" key="11">
    <source>
        <dbReference type="Proteomes" id="UP000009282"/>
    </source>
</evidence>
<dbReference type="HOGENOM" id="CLU_071600_0_0_6"/>
<proteinExistence type="predicted"/>
<dbReference type="AlphaFoldDB" id="G4QLR3"/>
<dbReference type="SMART" id="SM00028">
    <property type="entry name" value="TPR"/>
    <property type="match status" value="3"/>
</dbReference>
<dbReference type="InterPro" id="IPR011990">
    <property type="entry name" value="TPR-like_helical_dom_sf"/>
</dbReference>
<dbReference type="Proteomes" id="UP000009282">
    <property type="component" value="Chromosome"/>
</dbReference>
<dbReference type="Gene3D" id="1.25.40.10">
    <property type="entry name" value="Tetratricopeptide repeat domain"/>
    <property type="match status" value="1"/>
</dbReference>
<sequence length="310" mass="35337">MKVNKKRIGIGAAVVLLLLLSGCSIKTNDAYGPMGNLLLAEPEPVDARSQMAIARYNHILTQAPLKEDERAELLFQRGMLYDSVGLSGLARYDFMQALELKPDMAEAHNSIGIHYIQQMDFIMAYESFDSTLDINPDYDFAILNRGIALYYGGRAGLAVSDLSRFYEKDKRDPYRVLWSFIVEQSVDRNKALINLAEHRKALDEDNWATTIVDFYLGKVDETAVIAKLVEDVNSQKQLNDRLCEAYFYLGKYHSDIGNKVTAANYFKLSLSTNVFEYVEHRFSRVELSRLREKRKEDSIDSEQKNAEATQ</sequence>
<reference evidence="10 11" key="1">
    <citation type="journal article" date="2011" name="J. Bacteriol.">
        <title>Complete genome sequence of seawater bacterium Glaciecola nitratireducens FR1064T.</title>
        <authorList>
            <person name="Bian F."/>
            <person name="Qin Q.L."/>
            <person name="Xie B.B."/>
            <person name="Shu Y.L."/>
            <person name="Zhang X.Y."/>
            <person name="Yu Y."/>
            <person name="Chen B."/>
            <person name="Chen X.L."/>
            <person name="Zhou B.C."/>
            <person name="Zhang Y.Z."/>
        </authorList>
    </citation>
    <scope>NUCLEOTIDE SEQUENCE [LARGE SCALE GENOMIC DNA]</scope>
    <source>
        <strain evidence="11">JCM 12485 / KCTC 12276 / FR1064</strain>
    </source>
</reference>
<dbReference type="SUPFAM" id="SSF48452">
    <property type="entry name" value="TPR-like"/>
    <property type="match status" value="1"/>
</dbReference>
<evidence type="ECO:0000256" key="9">
    <source>
        <dbReference type="PROSITE-ProRule" id="PRU00339"/>
    </source>
</evidence>
<feature type="repeat" description="TPR" evidence="9">
    <location>
        <begin position="71"/>
        <end position="104"/>
    </location>
</feature>
<dbReference type="NCBIfam" id="NF008391">
    <property type="entry name" value="PRK11189.1"/>
    <property type="match status" value="1"/>
</dbReference>
<evidence type="ECO:0000256" key="7">
    <source>
        <dbReference type="ARBA" id="ARBA00023288"/>
    </source>
</evidence>
<gene>
    <name evidence="10" type="primary">nlpI</name>
    <name evidence="10" type="ordered locus">GNIT_2060</name>
</gene>
<dbReference type="PANTHER" id="PTHR44858">
    <property type="entry name" value="TETRATRICOPEPTIDE REPEAT PROTEIN 6"/>
    <property type="match status" value="1"/>
</dbReference>
<dbReference type="InterPro" id="IPR050498">
    <property type="entry name" value="Ycf3"/>
</dbReference>
<comment type="function">
    <text evidence="8">May be involved in cell division.</text>
</comment>
<dbReference type="PROSITE" id="PS51257">
    <property type="entry name" value="PROKAR_LIPOPROTEIN"/>
    <property type="match status" value="1"/>
</dbReference>
<evidence type="ECO:0000256" key="1">
    <source>
        <dbReference type="ARBA" id="ARBA00022475"/>
    </source>
</evidence>
<keyword evidence="11" id="KW-1185">Reference proteome</keyword>
<dbReference type="GO" id="GO:0005886">
    <property type="term" value="C:plasma membrane"/>
    <property type="evidence" value="ECO:0007669"/>
    <property type="project" value="UniProtKB-SubCell"/>
</dbReference>
<dbReference type="KEGG" id="gni:GNIT_2060"/>
<keyword evidence="2" id="KW-0732">Signal</keyword>
<keyword evidence="6" id="KW-0564">Palmitate</keyword>
<evidence type="ECO:0000256" key="3">
    <source>
        <dbReference type="ARBA" id="ARBA00022737"/>
    </source>
</evidence>
<evidence type="ECO:0000313" key="10">
    <source>
        <dbReference type="EMBL" id="AEP30169.1"/>
    </source>
</evidence>
<feature type="repeat" description="TPR" evidence="9">
    <location>
        <begin position="105"/>
        <end position="138"/>
    </location>
</feature>
<dbReference type="RefSeq" id="WP_014109043.1">
    <property type="nucleotide sequence ID" value="NC_016041.1"/>
</dbReference>
<keyword evidence="1 8" id="KW-1003">Cell membrane</keyword>
<evidence type="ECO:0000256" key="5">
    <source>
        <dbReference type="ARBA" id="ARBA00023136"/>
    </source>
</evidence>
<protein>
    <recommendedName>
        <fullName evidence="8">Lipoprotein NlpI</fullName>
    </recommendedName>
</protein>
<dbReference type="PANTHER" id="PTHR44858:SF1">
    <property type="entry name" value="UDP-N-ACETYLGLUCOSAMINE--PEPTIDE N-ACETYLGLUCOSAMINYLTRANSFERASE SPINDLY-RELATED"/>
    <property type="match status" value="1"/>
</dbReference>
<comment type="subunit">
    <text evidence="8">Homodimer.</text>
</comment>